<feature type="signal peptide" evidence="1">
    <location>
        <begin position="1"/>
        <end position="26"/>
    </location>
</feature>
<dbReference type="InterPro" id="IPR027268">
    <property type="entry name" value="Peptidase_M4/M1_CTD_sf"/>
</dbReference>
<proteinExistence type="predicted"/>
<organism evidence="3 4">
    <name type="scientific">Sphingomonas rustica</name>
    <dbReference type="NCBI Taxonomy" id="3103142"/>
    <lineage>
        <taxon>Bacteria</taxon>
        <taxon>Pseudomonadati</taxon>
        <taxon>Pseudomonadota</taxon>
        <taxon>Alphaproteobacteria</taxon>
        <taxon>Sphingomonadales</taxon>
        <taxon>Sphingomonadaceae</taxon>
        <taxon>Sphingomonas</taxon>
    </lineage>
</organism>
<dbReference type="InterPro" id="IPR007963">
    <property type="entry name" value="Peptidase_M61_catalytic"/>
</dbReference>
<name>A0ABV0B770_9SPHN</name>
<dbReference type="EMBL" id="JBDIZK010000003">
    <property type="protein sequence ID" value="MEN3747052.1"/>
    <property type="molecule type" value="Genomic_DNA"/>
</dbReference>
<evidence type="ECO:0000313" key="3">
    <source>
        <dbReference type="EMBL" id="MEN3747052.1"/>
    </source>
</evidence>
<evidence type="ECO:0000256" key="1">
    <source>
        <dbReference type="SAM" id="SignalP"/>
    </source>
</evidence>
<dbReference type="RefSeq" id="WP_346246039.1">
    <property type="nucleotide sequence ID" value="NZ_JBDIZK010000003.1"/>
</dbReference>
<protein>
    <submittedName>
        <fullName evidence="3">Peptidase M61</fullName>
    </submittedName>
</protein>
<dbReference type="SUPFAM" id="SSF55486">
    <property type="entry name" value="Metalloproteases ('zincins'), catalytic domain"/>
    <property type="match status" value="1"/>
</dbReference>
<sequence length="565" mass="61872">MLTRRSTLLTLAAPLLVIAVPVAAHGAPTIRITLAPGTPNAAHQVPYLDVTIVADKVEAEAGGRLFRLPLVANTVVTSGKDVTGLSFRDDEGQIAVRVEDLEEDGSNRTRFWLAQRAVSGTVTVSYRVMIDAAAPPLSLPQYEMRTERGGFSAAGNAFLILPADETMRLARVDWDFKGYGAGGIGVSSLGMGNATSREALSVAKLASMYFMGGRPGTYRSDTDGFFAAWQGVPPFEMTSLMDWASRLHRFYGSFFGYMPPSFGVFGRTNTRNPGSGIGLTDSFAFTFNDTSTPEDLRSLLAHEMLHAWVNSLDDSMDAPDGLNRSWFGEGLAVHYQRLLPWRAGLISDAEFLADLNETAARYYTNIKIGVPNHDIAAGFWRDTRIRVLPYDRGSLYFAATDAAIRSASGSARSIDDIVRKMLAERRAGRPMDEALYRKLLAAELGADGIARLDAMLAGGVVLPPSDAFGPKFRRVEKPLRRFDLGFDPDSLLARPRIVRGLVAGSNAEMAGLREGDEILNPFSQDAMQGDQKAWLTLEIKRDGSMQTLRYQPRGEIIPAYQWELR</sequence>
<dbReference type="Proteomes" id="UP001427805">
    <property type="component" value="Unassembled WGS sequence"/>
</dbReference>
<evidence type="ECO:0000313" key="4">
    <source>
        <dbReference type="Proteomes" id="UP001427805"/>
    </source>
</evidence>
<reference evidence="3 4" key="1">
    <citation type="submission" date="2024-05" db="EMBL/GenBank/DDBJ databases">
        <title>Sphingomonas sp. HF-S3 16S ribosomal RNA gene Genome sequencing and assembly.</title>
        <authorList>
            <person name="Lee H."/>
        </authorList>
    </citation>
    <scope>NUCLEOTIDE SEQUENCE [LARGE SCALE GENOMIC DNA]</scope>
    <source>
        <strain evidence="3 4">HF-S3</strain>
    </source>
</reference>
<dbReference type="Pfam" id="PF05299">
    <property type="entry name" value="Peptidase_M61"/>
    <property type="match status" value="1"/>
</dbReference>
<dbReference type="Gene3D" id="1.10.390.10">
    <property type="entry name" value="Neutral Protease Domain 2"/>
    <property type="match status" value="1"/>
</dbReference>
<feature type="chain" id="PRO_5045531524" evidence="1">
    <location>
        <begin position="27"/>
        <end position="565"/>
    </location>
</feature>
<gene>
    <name evidence="3" type="ORF">TPR58_07725</name>
</gene>
<evidence type="ECO:0000259" key="2">
    <source>
        <dbReference type="Pfam" id="PF05299"/>
    </source>
</evidence>
<comment type="caution">
    <text evidence="3">The sequence shown here is derived from an EMBL/GenBank/DDBJ whole genome shotgun (WGS) entry which is preliminary data.</text>
</comment>
<keyword evidence="4" id="KW-1185">Reference proteome</keyword>
<accession>A0ABV0B770</accession>
<feature type="domain" description="Peptidase M61 catalytic" evidence="2">
    <location>
        <begin position="297"/>
        <end position="364"/>
    </location>
</feature>
<keyword evidence="1" id="KW-0732">Signal</keyword>